<reference evidence="2 3" key="1">
    <citation type="submission" date="2024-08" db="EMBL/GenBank/DDBJ databases">
        <title>Tateyamaria sp. nov., isolated from marine algae.</title>
        <authorList>
            <person name="Choi B.J."/>
            <person name="Kim J.M."/>
            <person name="Lee J.K."/>
            <person name="Choi D.G."/>
            <person name="Bayburt H."/>
            <person name="Baek J.H."/>
            <person name="Han D.M."/>
            <person name="Jeon C.O."/>
        </authorList>
    </citation>
    <scope>NUCLEOTIDE SEQUENCE [LARGE SCALE GENOMIC DNA]</scope>
    <source>
        <strain evidence="2 3">KMU-156</strain>
    </source>
</reference>
<evidence type="ECO:0000256" key="1">
    <source>
        <dbReference type="SAM" id="Phobius"/>
    </source>
</evidence>
<proteinExistence type="predicted"/>
<evidence type="ECO:0000313" key="3">
    <source>
        <dbReference type="Proteomes" id="UP001627408"/>
    </source>
</evidence>
<accession>A0ABW8UUP1</accession>
<organism evidence="2 3">
    <name type="scientific">Tateyamaria armeniaca</name>
    <dbReference type="NCBI Taxonomy" id="2518930"/>
    <lineage>
        <taxon>Bacteria</taxon>
        <taxon>Pseudomonadati</taxon>
        <taxon>Pseudomonadota</taxon>
        <taxon>Alphaproteobacteria</taxon>
        <taxon>Rhodobacterales</taxon>
        <taxon>Roseobacteraceae</taxon>
        <taxon>Tateyamaria</taxon>
    </lineage>
</organism>
<protein>
    <recommendedName>
        <fullName evidence="4">OmpA-like domain-containing protein</fullName>
    </recommendedName>
</protein>
<dbReference type="EMBL" id="JBHDIY010000002">
    <property type="protein sequence ID" value="MFL4469774.1"/>
    <property type="molecule type" value="Genomic_DNA"/>
</dbReference>
<keyword evidence="1" id="KW-1133">Transmembrane helix</keyword>
<feature type="transmembrane region" description="Helical" evidence="1">
    <location>
        <begin position="39"/>
        <end position="59"/>
    </location>
</feature>
<gene>
    <name evidence="2" type="ORF">ACERZ8_07805</name>
</gene>
<keyword evidence="1" id="KW-0812">Transmembrane</keyword>
<dbReference type="RefSeq" id="WP_407591679.1">
    <property type="nucleotide sequence ID" value="NZ_JBHDIY010000002.1"/>
</dbReference>
<comment type="caution">
    <text evidence="2">The sequence shown here is derived from an EMBL/GenBank/DDBJ whole genome shotgun (WGS) entry which is preliminary data.</text>
</comment>
<sequence length="206" mass="21116">MFNRAERQQKSIAQLRAKGLTLAQANSFASKQRSGARPVVLLVALAGVTLMGAGGYAAYQGTPGAEQMAALTDVGAAEVAATPTVGPQVSPAEVVAPAAPDPSPVFVFATPDTPPAQFDWREASLLASGAMVDEIEPAEPQVAAPDCVDDLRAMASETVLFFGIGATQPVEMDVDALLRMDEAAADCPAAKIVVAGHSDLVRNTGA</sequence>
<name>A0ABW8UUP1_9RHOB</name>
<dbReference type="Proteomes" id="UP001627408">
    <property type="component" value="Unassembled WGS sequence"/>
</dbReference>
<keyword evidence="1" id="KW-0472">Membrane</keyword>
<keyword evidence="3" id="KW-1185">Reference proteome</keyword>
<evidence type="ECO:0008006" key="4">
    <source>
        <dbReference type="Google" id="ProtNLM"/>
    </source>
</evidence>
<evidence type="ECO:0000313" key="2">
    <source>
        <dbReference type="EMBL" id="MFL4469774.1"/>
    </source>
</evidence>